<evidence type="ECO:0000313" key="3">
    <source>
        <dbReference type="Proteomes" id="UP000054845"/>
    </source>
</evidence>
<evidence type="ECO:0000313" key="2">
    <source>
        <dbReference type="EMBL" id="CEH19488.1"/>
    </source>
</evidence>
<feature type="compositionally biased region" description="Basic and acidic residues" evidence="1">
    <location>
        <begin position="47"/>
        <end position="61"/>
    </location>
</feature>
<name>A0A0P1BS02_9BASI</name>
<keyword evidence="3" id="KW-1185">Reference proteome</keyword>
<evidence type="ECO:0000256" key="1">
    <source>
        <dbReference type="SAM" id="MobiDB-lite"/>
    </source>
</evidence>
<proteinExistence type="predicted"/>
<accession>A0A0P1BS02</accession>
<dbReference type="AlphaFoldDB" id="A0A0P1BS02"/>
<dbReference type="EMBL" id="CCYA01000389">
    <property type="protein sequence ID" value="CEH19488.1"/>
    <property type="molecule type" value="Genomic_DNA"/>
</dbReference>
<feature type="region of interest" description="Disordered" evidence="1">
    <location>
        <begin position="47"/>
        <end position="67"/>
    </location>
</feature>
<reference evidence="2 3" key="1">
    <citation type="submission" date="2014-09" db="EMBL/GenBank/DDBJ databases">
        <authorList>
            <person name="Magalhaes I.L.F."/>
            <person name="Oliveira U."/>
            <person name="Santos F.R."/>
            <person name="Vidigal T.H.D.A."/>
            <person name="Brescovit A.D."/>
            <person name="Santos A.J."/>
        </authorList>
    </citation>
    <scope>NUCLEOTIDE SEQUENCE [LARGE SCALE GENOMIC DNA]</scope>
</reference>
<organism evidence="2 3">
    <name type="scientific">Ceraceosorus bombacis</name>
    <dbReference type="NCBI Taxonomy" id="401625"/>
    <lineage>
        <taxon>Eukaryota</taxon>
        <taxon>Fungi</taxon>
        <taxon>Dikarya</taxon>
        <taxon>Basidiomycota</taxon>
        <taxon>Ustilaginomycotina</taxon>
        <taxon>Exobasidiomycetes</taxon>
        <taxon>Ceraceosorales</taxon>
        <taxon>Ceraceosoraceae</taxon>
        <taxon>Ceraceosorus</taxon>
    </lineage>
</organism>
<sequence length="67" mass="7654">MRSAQRDRSFTTGVEPLPANFWRCPHKIMALQDAFKIEIIDDRECAFTTSDHDPPIEDDARCSQNGT</sequence>
<protein>
    <submittedName>
        <fullName evidence="2">Uncharacterized protein</fullName>
    </submittedName>
</protein>
<dbReference type="Proteomes" id="UP000054845">
    <property type="component" value="Unassembled WGS sequence"/>
</dbReference>